<evidence type="ECO:0000256" key="3">
    <source>
        <dbReference type="ARBA" id="ARBA00006501"/>
    </source>
</evidence>
<evidence type="ECO:0000313" key="17">
    <source>
        <dbReference type="Proteomes" id="UP000238823"/>
    </source>
</evidence>
<evidence type="ECO:0000256" key="9">
    <source>
        <dbReference type="ARBA" id="ARBA00022989"/>
    </source>
</evidence>
<dbReference type="InterPro" id="IPR005265">
    <property type="entry name" value="HemJ-like"/>
</dbReference>
<feature type="binding site" description="axial binding residue" evidence="14">
    <location>
        <position position="10"/>
    </location>
    <ligand>
        <name>heme</name>
        <dbReference type="ChEBI" id="CHEBI:30413"/>
    </ligand>
    <ligandPart>
        <name>Fe</name>
        <dbReference type="ChEBI" id="CHEBI:18248"/>
    </ligandPart>
</feature>
<keyword evidence="11 14" id="KW-0408">Iron</keyword>
<keyword evidence="7 14" id="KW-0812">Transmembrane</keyword>
<dbReference type="UniPathway" id="UPA00251">
    <property type="reaction ID" value="UER00324"/>
</dbReference>
<feature type="transmembrane region" description="Helical" evidence="14">
    <location>
        <begin position="12"/>
        <end position="32"/>
    </location>
</feature>
<gene>
    <name evidence="16" type="ORF">ENSA7_44090</name>
</gene>
<evidence type="ECO:0000313" key="16">
    <source>
        <dbReference type="EMBL" id="PRQ05676.1"/>
    </source>
</evidence>
<evidence type="ECO:0000256" key="11">
    <source>
        <dbReference type="ARBA" id="ARBA00023004"/>
    </source>
</evidence>
<dbReference type="PANTHER" id="PTHR40255">
    <property type="entry name" value="UPF0093 MEMBRANE PROTEIN SLR1790"/>
    <property type="match status" value="1"/>
</dbReference>
<evidence type="ECO:0000256" key="13">
    <source>
        <dbReference type="ARBA" id="ARBA00048390"/>
    </source>
</evidence>
<keyword evidence="10 14" id="KW-0560">Oxidoreductase</keyword>
<comment type="subunit">
    <text evidence="14">Homodimer.</text>
</comment>
<name>A0A2S9YKW0_9BACT</name>
<dbReference type="HAMAP" id="MF_02239">
    <property type="entry name" value="HemJ"/>
    <property type="match status" value="1"/>
</dbReference>
<keyword evidence="8 14" id="KW-0479">Metal-binding</keyword>
<dbReference type="Proteomes" id="UP000238823">
    <property type="component" value="Unassembled WGS sequence"/>
</dbReference>
<feature type="transmembrane region" description="Helical" evidence="14">
    <location>
        <begin position="85"/>
        <end position="106"/>
    </location>
</feature>
<evidence type="ECO:0000256" key="2">
    <source>
        <dbReference type="ARBA" id="ARBA00005073"/>
    </source>
</evidence>
<proteinExistence type="inferred from homology"/>
<feature type="binding site" description="axial binding residue" evidence="14">
    <location>
        <position position="92"/>
    </location>
    <ligand>
        <name>heme</name>
        <dbReference type="ChEBI" id="CHEBI:30413"/>
    </ligand>
    <ligandPart>
        <name>Fe</name>
        <dbReference type="ChEBI" id="CHEBI:18248"/>
    </ligandPart>
</feature>
<evidence type="ECO:0000256" key="7">
    <source>
        <dbReference type="ARBA" id="ARBA00022692"/>
    </source>
</evidence>
<accession>A0A2S9YKW0</accession>
<dbReference type="GO" id="GO:0005886">
    <property type="term" value="C:plasma membrane"/>
    <property type="evidence" value="ECO:0007669"/>
    <property type="project" value="UniProtKB-SubCell"/>
</dbReference>
<comment type="cofactor">
    <cofactor evidence="14 15">
        <name>heme b</name>
        <dbReference type="ChEBI" id="CHEBI:60344"/>
    </cofactor>
    <text evidence="14 15">Binds 1 heme b (iron(II)-protoporphyrin IX) group per subunit.</text>
</comment>
<comment type="catalytic activity">
    <reaction evidence="13 14 15">
        <text>protoporphyrinogen IX + 3 A = protoporphyrin IX + 3 AH2</text>
        <dbReference type="Rhea" id="RHEA:62000"/>
        <dbReference type="ChEBI" id="CHEBI:13193"/>
        <dbReference type="ChEBI" id="CHEBI:17499"/>
        <dbReference type="ChEBI" id="CHEBI:57306"/>
        <dbReference type="ChEBI" id="CHEBI:57307"/>
    </reaction>
</comment>
<dbReference type="PIRSF" id="PIRSF004638">
    <property type="entry name" value="UCP004638"/>
    <property type="match status" value="1"/>
</dbReference>
<evidence type="ECO:0000256" key="5">
    <source>
        <dbReference type="ARBA" id="ARBA00022475"/>
    </source>
</evidence>
<protein>
    <recommendedName>
        <fullName evidence="4 14">Protoporphyrinogen IX oxidase</fullName>
        <shortName evidence="14">PPO</shortName>
        <ecNumber evidence="14 15">1.3.99.-</ecNumber>
    </recommendedName>
</protein>
<comment type="caution">
    <text evidence="16">The sequence shown here is derived from an EMBL/GenBank/DDBJ whole genome shotgun (WGS) entry which is preliminary data.</text>
</comment>
<organism evidence="16 17">
    <name type="scientific">Enhygromyxa salina</name>
    <dbReference type="NCBI Taxonomy" id="215803"/>
    <lineage>
        <taxon>Bacteria</taxon>
        <taxon>Pseudomonadati</taxon>
        <taxon>Myxococcota</taxon>
        <taxon>Polyangia</taxon>
        <taxon>Nannocystales</taxon>
        <taxon>Nannocystaceae</taxon>
        <taxon>Enhygromyxa</taxon>
    </lineage>
</organism>
<comment type="function">
    <text evidence="14 15">Catalyzes the oxidation of protoporphyrinogen IX to protoporphyrin IX.</text>
</comment>
<reference evidence="16 17" key="1">
    <citation type="submission" date="2018-03" db="EMBL/GenBank/DDBJ databases">
        <title>Draft Genome Sequences of the Obligatory Marine Myxobacteria Enhygromyxa salina SWB007.</title>
        <authorList>
            <person name="Poehlein A."/>
            <person name="Moghaddam J.A."/>
            <person name="Harms H."/>
            <person name="Alanjari M."/>
            <person name="Koenig G.M."/>
            <person name="Daniel R."/>
            <person name="Schaeberle T.F."/>
        </authorList>
    </citation>
    <scope>NUCLEOTIDE SEQUENCE [LARGE SCALE GENOMIC DNA]</scope>
    <source>
        <strain evidence="16 17">SWB007</strain>
    </source>
</reference>
<sequence length="179" mass="20287">MDYTLSKALHIVGFISWFAGLFYIVRLFVYHAEAGQRPEHEREILQPQLELMARRLWQIITVPAMILTLLGGISMVVHLARLGAIPGWLHIKFALLAGLIGYTLWCGAIRRRQADKRSTWTSARLRMFNEIGTMFMVAIVFLAVFKSAMSIAWGVGGLVVLGVSLMLGIRAYKKLRERQ</sequence>
<evidence type="ECO:0000256" key="10">
    <source>
        <dbReference type="ARBA" id="ARBA00023002"/>
    </source>
</evidence>
<keyword evidence="6 14" id="KW-0349">Heme</keyword>
<dbReference type="RefSeq" id="WP_106091342.1">
    <property type="nucleotide sequence ID" value="NZ_PVNL01000090.1"/>
</dbReference>
<keyword evidence="9 14" id="KW-1133">Transmembrane helix</keyword>
<feature type="transmembrane region" description="Helical" evidence="14">
    <location>
        <begin position="56"/>
        <end position="79"/>
    </location>
</feature>
<evidence type="ECO:0000256" key="15">
    <source>
        <dbReference type="PIRNR" id="PIRNR004638"/>
    </source>
</evidence>
<dbReference type="AlphaFoldDB" id="A0A2S9YKW0"/>
<dbReference type="GO" id="GO:0070818">
    <property type="term" value="F:protoporphyrinogen oxidase activity"/>
    <property type="evidence" value="ECO:0007669"/>
    <property type="project" value="UniProtKB-UniRule"/>
</dbReference>
<evidence type="ECO:0000256" key="12">
    <source>
        <dbReference type="ARBA" id="ARBA00023136"/>
    </source>
</evidence>
<dbReference type="EC" id="1.3.99.-" evidence="14 15"/>
<comment type="subcellular location">
    <subcellularLocation>
        <location evidence="1 14">Cell membrane</location>
        <topology evidence="1 14">Multi-pass membrane protein</topology>
    </subcellularLocation>
</comment>
<evidence type="ECO:0000256" key="14">
    <source>
        <dbReference type="HAMAP-Rule" id="MF_02239"/>
    </source>
</evidence>
<dbReference type="GO" id="GO:0006782">
    <property type="term" value="P:protoporphyrinogen IX biosynthetic process"/>
    <property type="evidence" value="ECO:0007669"/>
    <property type="project" value="UniProtKB-UniRule"/>
</dbReference>
<dbReference type="OrthoDB" id="9800824at2"/>
<dbReference type="EMBL" id="PVNL01000090">
    <property type="protein sequence ID" value="PRQ05676.1"/>
    <property type="molecule type" value="Genomic_DNA"/>
</dbReference>
<evidence type="ECO:0000256" key="8">
    <source>
        <dbReference type="ARBA" id="ARBA00022723"/>
    </source>
</evidence>
<evidence type="ECO:0000256" key="4">
    <source>
        <dbReference type="ARBA" id="ARBA00017504"/>
    </source>
</evidence>
<comment type="pathway">
    <text evidence="2 14 15">Porphyrin-containing compound metabolism; protoporphyrin-IX biosynthesis; protoporphyrin-IX from protoporphyrinogen-IX: step 1/1.</text>
</comment>
<keyword evidence="12 14" id="KW-0472">Membrane</keyword>
<dbReference type="Pfam" id="PF03653">
    <property type="entry name" value="UPF0093"/>
    <property type="match status" value="1"/>
</dbReference>
<feature type="transmembrane region" description="Helical" evidence="14">
    <location>
        <begin position="127"/>
        <end position="145"/>
    </location>
</feature>
<evidence type="ECO:0000256" key="6">
    <source>
        <dbReference type="ARBA" id="ARBA00022617"/>
    </source>
</evidence>
<evidence type="ECO:0000256" key="1">
    <source>
        <dbReference type="ARBA" id="ARBA00004651"/>
    </source>
</evidence>
<feature type="transmembrane region" description="Helical" evidence="14">
    <location>
        <begin position="151"/>
        <end position="172"/>
    </location>
</feature>
<dbReference type="PANTHER" id="PTHR40255:SF1">
    <property type="entry name" value="PROTOPORPHYRINOGEN IX OXIDASE"/>
    <property type="match status" value="1"/>
</dbReference>
<comment type="similarity">
    <text evidence="3 14 15">Belongs to the HemJ family.</text>
</comment>
<dbReference type="GO" id="GO:0046872">
    <property type="term" value="F:metal ion binding"/>
    <property type="evidence" value="ECO:0007669"/>
    <property type="project" value="UniProtKB-UniRule"/>
</dbReference>
<keyword evidence="5 14" id="KW-1003">Cell membrane</keyword>